<dbReference type="Gene3D" id="2.20.70.10">
    <property type="match status" value="1"/>
</dbReference>
<dbReference type="EMBL" id="JAVRRD010000007">
    <property type="protein sequence ID" value="KAK5056804.1"/>
    <property type="molecule type" value="Genomic_DNA"/>
</dbReference>
<reference evidence="3 4" key="1">
    <citation type="submission" date="2023-08" db="EMBL/GenBank/DDBJ databases">
        <title>Black Yeasts Isolated from many extreme environments.</title>
        <authorList>
            <person name="Coleine C."/>
            <person name="Stajich J.E."/>
            <person name="Selbmann L."/>
        </authorList>
    </citation>
    <scope>NUCLEOTIDE SEQUENCE [LARGE SCALE GENOMIC DNA]</scope>
    <source>
        <strain evidence="3 4">CCFEE 5792</strain>
    </source>
</reference>
<comment type="caution">
    <text evidence="3">The sequence shown here is derived from an EMBL/GenBank/DDBJ whole genome shotgun (WGS) entry which is preliminary data.</text>
</comment>
<dbReference type="GeneID" id="89980483"/>
<feature type="compositionally biased region" description="Basic and acidic residues" evidence="1">
    <location>
        <begin position="42"/>
        <end position="51"/>
    </location>
</feature>
<evidence type="ECO:0000256" key="1">
    <source>
        <dbReference type="SAM" id="MobiDB-lite"/>
    </source>
</evidence>
<sequence length="290" mass="31946">MSAPPDAPPSYAVATGSSTASSKPQASSHLQVPQAKNGIPADARRSMEDLQRPLPDGWVRQYDAKENHQFFVNTKADPPKSYWEHPLDIPEIVSSLSSEERERLQDQENQLRQHHPVSAEHSEDESHHHSSGPELPPRPAGSHPPGASGAKKSFGERFKDKVTGMTHEERVQDRRERAKEEQEYYEAHIRLRQAMQRAQMTGQPQFFARDRNGKEIYIEPPGGPGMGYGGYGRGYGVNPYASGPYSNPNARFISPGYPYNRPYGAYRGGGYGLPIAGGLAGGLLLGGLLF</sequence>
<feature type="compositionally biased region" description="Basic and acidic residues" evidence="1">
    <location>
        <begin position="98"/>
        <end position="128"/>
    </location>
</feature>
<accession>A0AAV9NGE6</accession>
<dbReference type="InterPro" id="IPR001202">
    <property type="entry name" value="WW_dom"/>
</dbReference>
<organism evidence="3 4">
    <name type="scientific">Exophiala bonariae</name>
    <dbReference type="NCBI Taxonomy" id="1690606"/>
    <lineage>
        <taxon>Eukaryota</taxon>
        <taxon>Fungi</taxon>
        <taxon>Dikarya</taxon>
        <taxon>Ascomycota</taxon>
        <taxon>Pezizomycotina</taxon>
        <taxon>Eurotiomycetes</taxon>
        <taxon>Chaetothyriomycetidae</taxon>
        <taxon>Chaetothyriales</taxon>
        <taxon>Herpotrichiellaceae</taxon>
        <taxon>Exophiala</taxon>
    </lineage>
</organism>
<name>A0AAV9NGE6_9EURO</name>
<feature type="compositionally biased region" description="Low complexity" evidence="1">
    <location>
        <begin position="17"/>
        <end position="28"/>
    </location>
</feature>
<keyword evidence="4" id="KW-1185">Reference proteome</keyword>
<protein>
    <recommendedName>
        <fullName evidence="2">WW domain-containing protein</fullName>
    </recommendedName>
</protein>
<feature type="domain" description="WW" evidence="2">
    <location>
        <begin position="53"/>
        <end position="88"/>
    </location>
</feature>
<feature type="region of interest" description="Disordered" evidence="1">
    <location>
        <begin position="94"/>
        <end position="177"/>
    </location>
</feature>
<feature type="region of interest" description="Disordered" evidence="1">
    <location>
        <begin position="1"/>
        <end position="54"/>
    </location>
</feature>
<dbReference type="RefSeq" id="XP_064708520.1">
    <property type="nucleotide sequence ID" value="XM_064855860.1"/>
</dbReference>
<evidence type="ECO:0000313" key="4">
    <source>
        <dbReference type="Proteomes" id="UP001358417"/>
    </source>
</evidence>
<dbReference type="Proteomes" id="UP001358417">
    <property type="component" value="Unassembled WGS sequence"/>
</dbReference>
<proteinExistence type="predicted"/>
<dbReference type="SMART" id="SM00456">
    <property type="entry name" value="WW"/>
    <property type="match status" value="1"/>
</dbReference>
<evidence type="ECO:0000259" key="2">
    <source>
        <dbReference type="SMART" id="SM00456"/>
    </source>
</evidence>
<evidence type="ECO:0000313" key="3">
    <source>
        <dbReference type="EMBL" id="KAK5056804.1"/>
    </source>
</evidence>
<dbReference type="AlphaFoldDB" id="A0AAV9NGE6"/>
<feature type="compositionally biased region" description="Basic and acidic residues" evidence="1">
    <location>
        <begin position="153"/>
        <end position="177"/>
    </location>
</feature>
<gene>
    <name evidence="3" type="ORF">LTR84_012336</name>
</gene>